<proteinExistence type="predicted"/>
<gene>
    <name evidence="1" type="ORF">QYE76_008069</name>
</gene>
<keyword evidence="2" id="KW-1185">Reference proteome</keyword>
<organism evidence="1 2">
    <name type="scientific">Lolium multiflorum</name>
    <name type="common">Italian ryegrass</name>
    <name type="synonym">Lolium perenne subsp. multiflorum</name>
    <dbReference type="NCBI Taxonomy" id="4521"/>
    <lineage>
        <taxon>Eukaryota</taxon>
        <taxon>Viridiplantae</taxon>
        <taxon>Streptophyta</taxon>
        <taxon>Embryophyta</taxon>
        <taxon>Tracheophyta</taxon>
        <taxon>Spermatophyta</taxon>
        <taxon>Magnoliopsida</taxon>
        <taxon>Liliopsida</taxon>
        <taxon>Poales</taxon>
        <taxon>Poaceae</taxon>
        <taxon>BOP clade</taxon>
        <taxon>Pooideae</taxon>
        <taxon>Poodae</taxon>
        <taxon>Poeae</taxon>
        <taxon>Poeae Chloroplast Group 2 (Poeae type)</taxon>
        <taxon>Loliodinae</taxon>
        <taxon>Loliinae</taxon>
        <taxon>Lolium</taxon>
    </lineage>
</organism>
<evidence type="ECO:0000313" key="2">
    <source>
        <dbReference type="Proteomes" id="UP001231189"/>
    </source>
</evidence>
<evidence type="ECO:0000313" key="1">
    <source>
        <dbReference type="EMBL" id="KAK1603362.1"/>
    </source>
</evidence>
<dbReference type="AlphaFoldDB" id="A0AAD8VD87"/>
<accession>A0AAD8VD87</accession>
<dbReference type="EMBL" id="JAUUTY010000066">
    <property type="protein sequence ID" value="KAK1603362.1"/>
    <property type="molecule type" value="Genomic_DNA"/>
</dbReference>
<name>A0AAD8VD87_LOLMU</name>
<protein>
    <submittedName>
        <fullName evidence="1">Uncharacterized protein</fullName>
    </submittedName>
</protein>
<sequence>MNFSISTRKGTTCAPPPRCGRAHAMTPFTPRCHHCQLILRLPEGGHRMHIGHPTKFFGHVEVLTTLWDPYYTIHKQLIEDMYNVTHDPHRGTIHGGMIRELFISFNTGEKPQRILFYGF</sequence>
<reference evidence="1" key="1">
    <citation type="submission" date="2023-07" db="EMBL/GenBank/DDBJ databases">
        <title>A chromosome-level genome assembly of Lolium multiflorum.</title>
        <authorList>
            <person name="Chen Y."/>
            <person name="Copetti D."/>
            <person name="Kolliker R."/>
            <person name="Studer B."/>
        </authorList>
    </citation>
    <scope>NUCLEOTIDE SEQUENCE</scope>
    <source>
        <strain evidence="1">02402/16</strain>
        <tissue evidence="1">Leaf</tissue>
    </source>
</reference>
<dbReference type="Proteomes" id="UP001231189">
    <property type="component" value="Unassembled WGS sequence"/>
</dbReference>
<comment type="caution">
    <text evidence="1">The sequence shown here is derived from an EMBL/GenBank/DDBJ whole genome shotgun (WGS) entry which is preliminary data.</text>
</comment>